<dbReference type="PANTHER" id="PTHR12241">
    <property type="entry name" value="TUBULIN POLYGLUTAMYLASE"/>
    <property type="match status" value="1"/>
</dbReference>
<dbReference type="Proteomes" id="UP000481153">
    <property type="component" value="Unassembled WGS sequence"/>
</dbReference>
<keyword evidence="1" id="KW-0436">Ligase</keyword>
<evidence type="ECO:0000256" key="1">
    <source>
        <dbReference type="ARBA" id="ARBA00022598"/>
    </source>
</evidence>
<dbReference type="GO" id="GO:0015631">
    <property type="term" value="F:tubulin binding"/>
    <property type="evidence" value="ECO:0007669"/>
    <property type="project" value="TreeGrafter"/>
</dbReference>
<organism evidence="4 5">
    <name type="scientific">Aphanomyces euteiches</name>
    <dbReference type="NCBI Taxonomy" id="100861"/>
    <lineage>
        <taxon>Eukaryota</taxon>
        <taxon>Sar</taxon>
        <taxon>Stramenopiles</taxon>
        <taxon>Oomycota</taxon>
        <taxon>Saprolegniomycetes</taxon>
        <taxon>Saprolegniales</taxon>
        <taxon>Verrucalvaceae</taxon>
        <taxon>Aphanomyces</taxon>
    </lineage>
</organism>
<dbReference type="GO" id="GO:0005524">
    <property type="term" value="F:ATP binding"/>
    <property type="evidence" value="ECO:0007669"/>
    <property type="project" value="UniProtKB-KW"/>
</dbReference>
<dbReference type="AlphaFoldDB" id="A0A6G0X5B5"/>
<keyword evidence="3" id="KW-0067">ATP-binding</keyword>
<evidence type="ECO:0000313" key="5">
    <source>
        <dbReference type="Proteomes" id="UP000481153"/>
    </source>
</evidence>
<dbReference type="GO" id="GO:0070740">
    <property type="term" value="F:tubulin-glutamic acid ligase activity"/>
    <property type="evidence" value="ECO:0007669"/>
    <property type="project" value="TreeGrafter"/>
</dbReference>
<evidence type="ECO:0000256" key="3">
    <source>
        <dbReference type="ARBA" id="ARBA00022840"/>
    </source>
</evidence>
<keyword evidence="2" id="KW-0547">Nucleotide-binding</keyword>
<proteinExistence type="predicted"/>
<comment type="caution">
    <text evidence="4">The sequence shown here is derived from an EMBL/GenBank/DDBJ whole genome shotgun (WGS) entry which is preliminary data.</text>
</comment>
<dbReference type="InterPro" id="IPR004344">
    <property type="entry name" value="TTL/TTLL_fam"/>
</dbReference>
<gene>
    <name evidence="4" type="ORF">Ae201684_008469</name>
</gene>
<evidence type="ECO:0000256" key="2">
    <source>
        <dbReference type="ARBA" id="ARBA00022741"/>
    </source>
</evidence>
<dbReference type="Pfam" id="PF03133">
    <property type="entry name" value="TTL"/>
    <property type="match status" value="1"/>
</dbReference>
<dbReference type="VEuPathDB" id="FungiDB:AeMF1_000078"/>
<dbReference type="Gene3D" id="3.30.470.20">
    <property type="entry name" value="ATP-grasp fold, B domain"/>
    <property type="match status" value="1"/>
</dbReference>
<keyword evidence="5" id="KW-1185">Reference proteome</keyword>
<sequence>MKKTECGKKWREIPWNDVLKQKCSADKYFMRSGLIRKDLLPVYSSEFMPPTHVVSSVEEFDAVLDKIKEDIIAVRADDLWVLKLSDSSNAYGIHFFHLKETTSVRSLLLDGQTRVLQKYVQPMLIDGKKFHIRALVLAVGHLDVYVYENVRVLLASAPFSTESLNPFIHITNQSVNKNGNPSYNNENQNVPLSDAFSNDVGTSILHQIHDICRHAFRCLATNRRHFFSLPNCYEIFGFDFLVDINGRVLLLEANPDPSLAMYNGEAILPSSPLDIGVPSTFAQVFSLQKELAFARLKK</sequence>
<accession>A0A6G0X5B5</accession>
<reference evidence="4 5" key="1">
    <citation type="submission" date="2019-07" db="EMBL/GenBank/DDBJ databases">
        <title>Genomics analysis of Aphanomyces spp. identifies a new class of oomycete effector associated with host adaptation.</title>
        <authorList>
            <person name="Gaulin E."/>
        </authorList>
    </citation>
    <scope>NUCLEOTIDE SEQUENCE [LARGE SCALE GENOMIC DNA]</scope>
    <source>
        <strain evidence="4 5">ATCC 201684</strain>
    </source>
</reference>
<dbReference type="GO" id="GO:0036064">
    <property type="term" value="C:ciliary basal body"/>
    <property type="evidence" value="ECO:0007669"/>
    <property type="project" value="TreeGrafter"/>
</dbReference>
<dbReference type="GO" id="GO:0000226">
    <property type="term" value="P:microtubule cytoskeleton organization"/>
    <property type="evidence" value="ECO:0007669"/>
    <property type="project" value="TreeGrafter"/>
</dbReference>
<evidence type="ECO:0008006" key="6">
    <source>
        <dbReference type="Google" id="ProtNLM"/>
    </source>
</evidence>
<dbReference type="PROSITE" id="PS51221">
    <property type="entry name" value="TTL"/>
    <property type="match status" value="1"/>
</dbReference>
<dbReference type="SUPFAM" id="SSF56059">
    <property type="entry name" value="Glutathione synthetase ATP-binding domain-like"/>
    <property type="match status" value="1"/>
</dbReference>
<evidence type="ECO:0000313" key="4">
    <source>
        <dbReference type="EMBL" id="KAF0734997.1"/>
    </source>
</evidence>
<name>A0A6G0X5B5_9STRA</name>
<dbReference type="EMBL" id="VJMJ01000102">
    <property type="protein sequence ID" value="KAF0734997.1"/>
    <property type="molecule type" value="Genomic_DNA"/>
</dbReference>
<protein>
    <recommendedName>
        <fullName evidence="6">Tubulin--tyrosine ligase-like protein 9</fullName>
    </recommendedName>
</protein>